<dbReference type="Gene3D" id="1.10.10.10">
    <property type="entry name" value="Winged helix-like DNA-binding domain superfamily/Winged helix DNA-binding domain"/>
    <property type="match status" value="1"/>
</dbReference>
<accession>A0A5N8X9K9</accession>
<dbReference type="AlphaFoldDB" id="A0A5N8X9K9"/>
<evidence type="ECO:0000256" key="2">
    <source>
        <dbReference type="ARBA" id="ARBA00022491"/>
    </source>
</evidence>
<organism evidence="7 8">
    <name type="scientific">Streptomyces spongiae</name>
    <dbReference type="NCBI Taxonomy" id="565072"/>
    <lineage>
        <taxon>Bacteria</taxon>
        <taxon>Bacillati</taxon>
        <taxon>Actinomycetota</taxon>
        <taxon>Actinomycetes</taxon>
        <taxon>Kitasatosporales</taxon>
        <taxon>Streptomycetaceae</taxon>
        <taxon>Streptomyces</taxon>
    </lineage>
</organism>
<dbReference type="GO" id="GO:0003700">
    <property type="term" value="F:DNA-binding transcription factor activity"/>
    <property type="evidence" value="ECO:0007669"/>
    <property type="project" value="InterPro"/>
</dbReference>
<comment type="caution">
    <text evidence="7">The sequence shown here is derived from an EMBL/GenBank/DDBJ whole genome shotgun (WGS) entry which is preliminary data.</text>
</comment>
<dbReference type="InterPro" id="IPR014036">
    <property type="entry name" value="DeoR-like_C"/>
</dbReference>
<gene>
    <name evidence="7" type="ORF">FNH08_01305</name>
</gene>
<dbReference type="PANTHER" id="PTHR30363">
    <property type="entry name" value="HTH-TYPE TRANSCRIPTIONAL REGULATOR SRLR-RELATED"/>
    <property type="match status" value="1"/>
</dbReference>
<evidence type="ECO:0000256" key="4">
    <source>
        <dbReference type="ARBA" id="ARBA00023163"/>
    </source>
</evidence>
<dbReference type="InterPro" id="IPR036388">
    <property type="entry name" value="WH-like_DNA-bd_sf"/>
</dbReference>
<name>A0A5N8X9K9_9ACTN</name>
<dbReference type="SMART" id="SM00420">
    <property type="entry name" value="HTH_DEOR"/>
    <property type="match status" value="1"/>
</dbReference>
<dbReference type="Gene3D" id="3.40.50.1360">
    <property type="match status" value="1"/>
</dbReference>
<dbReference type="InterPro" id="IPR037171">
    <property type="entry name" value="NagB/RpiA_transferase-like"/>
</dbReference>
<dbReference type="EMBL" id="VJZC01000004">
    <property type="protein sequence ID" value="MPY55876.1"/>
    <property type="molecule type" value="Genomic_DNA"/>
</dbReference>
<feature type="domain" description="HTH deoR-type" evidence="6">
    <location>
        <begin position="88"/>
        <end position="143"/>
    </location>
</feature>
<dbReference type="InterPro" id="IPR036390">
    <property type="entry name" value="WH_DNA-bd_sf"/>
</dbReference>
<protein>
    <recommendedName>
        <fullName evidence="1">Lactose phosphotransferase system repressor</fullName>
    </recommendedName>
</protein>
<evidence type="ECO:0000256" key="5">
    <source>
        <dbReference type="ARBA" id="ARBA00024937"/>
    </source>
</evidence>
<dbReference type="SMART" id="SM01134">
    <property type="entry name" value="DeoRC"/>
    <property type="match status" value="1"/>
</dbReference>
<evidence type="ECO:0000313" key="7">
    <source>
        <dbReference type="EMBL" id="MPY55876.1"/>
    </source>
</evidence>
<dbReference type="InterPro" id="IPR050313">
    <property type="entry name" value="Carb_Metab_HTH_regulators"/>
</dbReference>
<dbReference type="Pfam" id="PF08220">
    <property type="entry name" value="HTH_DeoR"/>
    <property type="match status" value="1"/>
</dbReference>
<dbReference type="Pfam" id="PF00455">
    <property type="entry name" value="DeoRC"/>
    <property type="match status" value="1"/>
</dbReference>
<comment type="function">
    <text evidence="5">Repressor of the lactose catabolism operon. Galactose-6-phosphate is the inducer.</text>
</comment>
<keyword evidence="4" id="KW-0804">Transcription</keyword>
<evidence type="ECO:0000313" key="8">
    <source>
        <dbReference type="Proteomes" id="UP000400924"/>
    </source>
</evidence>
<dbReference type="Proteomes" id="UP000400924">
    <property type="component" value="Unassembled WGS sequence"/>
</dbReference>
<proteinExistence type="predicted"/>
<dbReference type="PRINTS" id="PR00037">
    <property type="entry name" value="HTHLACR"/>
</dbReference>
<dbReference type="SUPFAM" id="SSF100950">
    <property type="entry name" value="NagB/RpiA/CoA transferase-like"/>
    <property type="match status" value="1"/>
</dbReference>
<reference evidence="7 8" key="1">
    <citation type="submission" date="2019-07" db="EMBL/GenBank/DDBJ databases">
        <title>New species of Amycolatopsis and Streptomyces.</title>
        <authorList>
            <person name="Duangmal K."/>
            <person name="Teo W.F.A."/>
            <person name="Lipun K."/>
        </authorList>
    </citation>
    <scope>NUCLEOTIDE SEQUENCE [LARGE SCALE GENOMIC DNA]</scope>
    <source>
        <strain evidence="7 8">NBRC 106415</strain>
    </source>
</reference>
<dbReference type="SUPFAM" id="SSF46785">
    <property type="entry name" value="Winged helix' DNA-binding domain"/>
    <property type="match status" value="1"/>
</dbReference>
<keyword evidence="2" id="KW-0678">Repressor</keyword>
<sequence>MLVQVTCKPFGSPGRPVGPASVPWLSPNGNVRSLAHPETCEHEPCAVTCSVAQQYGSVPRAVVAATAPETPGGQAVPVSASHDTRWDAAARRAHILEVLETQDFVGVKELSEEFGLTAMSVRRDLTAMANDGLITRVRGGAAKPPPAVSSPQYAQAASRNLHAKRIIAARAVELLEPGLSVFFYSGSTVARVAAHLPRELHSTLTVVTNSLPVIEEISSWQDPHLVAVGGTYLHSYMTFVGPQAVLAVEGMNADVAVIGCDGLSSDGGLTTPHQLVAEIGSTIVRQAARTIVVADSTKIGRRGFTQIAPIGAIDVLVTDLGADRDELARLEDAGIEVIVA</sequence>
<evidence type="ECO:0000256" key="3">
    <source>
        <dbReference type="ARBA" id="ARBA00023015"/>
    </source>
</evidence>
<dbReference type="InterPro" id="IPR001034">
    <property type="entry name" value="DeoR_HTH"/>
</dbReference>
<keyword evidence="3" id="KW-0805">Transcription regulation</keyword>
<keyword evidence="8" id="KW-1185">Reference proteome</keyword>
<dbReference type="PANTHER" id="PTHR30363:SF4">
    <property type="entry name" value="GLYCEROL-3-PHOSPHATE REGULON REPRESSOR"/>
    <property type="match status" value="1"/>
</dbReference>
<dbReference type="OrthoDB" id="7688673at2"/>
<evidence type="ECO:0000259" key="6">
    <source>
        <dbReference type="PROSITE" id="PS51000"/>
    </source>
</evidence>
<evidence type="ECO:0000256" key="1">
    <source>
        <dbReference type="ARBA" id="ARBA00021390"/>
    </source>
</evidence>
<dbReference type="PROSITE" id="PS51000">
    <property type="entry name" value="HTH_DEOR_2"/>
    <property type="match status" value="1"/>
</dbReference>